<evidence type="ECO:0000313" key="1">
    <source>
        <dbReference type="EMBL" id="AAX55765.1"/>
    </source>
</evidence>
<sequence length="74" mass="8626">MRVVIIQIHGISIMVGCGLLGPEMYGRLIFQNFFLEQKKMIQNALRDGLIKTISIWKKQLKYRLVSCSGRMFHQ</sequence>
<dbReference type="EMBL" id="AY894696">
    <property type="protein sequence ID" value="AAX55765.1"/>
    <property type="molecule type" value="Genomic_DNA"/>
</dbReference>
<accession>Q58QF2</accession>
<reference evidence="1" key="1">
    <citation type="journal article" date="2008" name="Arch. Virol.">
        <title>Isolation, characterization and genome sequencing of phage MZTP02 from Bacillus thuringiensis MZ1.</title>
        <authorList>
            <person name="Liao W."/>
            <person name="Song S."/>
            <person name="Sun F."/>
            <person name="Jia Y."/>
            <person name="Zeng W."/>
            <person name="Pang Y."/>
        </authorList>
    </citation>
    <scope>NUCLEOTIDE SEQUENCE</scope>
</reference>
<dbReference type="PROSITE" id="PS51257">
    <property type="entry name" value="PROKAR_LIPOPROTEIN"/>
    <property type="match status" value="1"/>
</dbReference>
<proteinExistence type="predicted"/>
<protein>
    <submittedName>
        <fullName evidence="1">Uncharacterized protein</fullName>
    </submittedName>
</protein>
<name>Q58QF2_9CAUD</name>
<organism evidence="1">
    <name type="scientific">Bacillus thuringiensis phage MZTP02</name>
    <dbReference type="NCBI Taxonomy" id="311221"/>
    <lineage>
        <taxon>Viruses</taxon>
        <taxon>Duplodnaviria</taxon>
        <taxon>Heunggongvirae</taxon>
        <taxon>Uroviricota</taxon>
        <taxon>Caudoviricetes</taxon>
    </lineage>
</organism>